<protein>
    <submittedName>
        <fullName evidence="3">Uncharacterized protein</fullName>
    </submittedName>
</protein>
<proteinExistence type="predicted"/>
<dbReference type="Pfam" id="PF19650">
    <property type="entry name" value="DUF6153"/>
    <property type="match status" value="1"/>
</dbReference>
<keyword evidence="4" id="KW-1185">Reference proteome</keyword>
<evidence type="ECO:0000256" key="2">
    <source>
        <dbReference type="SAM" id="SignalP"/>
    </source>
</evidence>
<evidence type="ECO:0000256" key="1">
    <source>
        <dbReference type="SAM" id="MobiDB-lite"/>
    </source>
</evidence>
<feature type="signal peptide" evidence="2">
    <location>
        <begin position="1"/>
        <end position="32"/>
    </location>
</feature>
<name>A0A561ET09_9ACTN</name>
<reference evidence="3 4" key="1">
    <citation type="submission" date="2019-06" db="EMBL/GenBank/DDBJ databases">
        <title>Sequencing the genomes of 1000 actinobacteria strains.</title>
        <authorList>
            <person name="Klenk H.-P."/>
        </authorList>
    </citation>
    <scope>NUCLEOTIDE SEQUENCE [LARGE SCALE GENOMIC DNA]</scope>
    <source>
        <strain evidence="3 4">DSM 41649</strain>
    </source>
</reference>
<sequence>MRMGGGAAARLVVLCAVLAGLFLMHGSPSAAAGCHEAMAGMVRAAGTAEHPMAEHSVAEEQAPAEHAAAAAHHPAQGSVTCVSTQARGGVPLAGPGVLAALEPPLPTPAAVRSPAGTADGSRAPPAGRALLLQVCVSRT</sequence>
<dbReference type="RefSeq" id="WP_145792140.1">
    <property type="nucleotide sequence ID" value="NZ_BAAABR010000031.1"/>
</dbReference>
<accession>A0A561ET09</accession>
<dbReference type="InterPro" id="IPR046151">
    <property type="entry name" value="DUF6153"/>
</dbReference>
<dbReference type="EMBL" id="VIVR01000001">
    <property type="protein sequence ID" value="TWE18738.1"/>
    <property type="molecule type" value="Genomic_DNA"/>
</dbReference>
<feature type="compositionally biased region" description="Low complexity" evidence="1">
    <location>
        <begin position="59"/>
        <end position="75"/>
    </location>
</feature>
<dbReference type="Proteomes" id="UP000318416">
    <property type="component" value="Unassembled WGS sequence"/>
</dbReference>
<dbReference type="PROSITE" id="PS51257">
    <property type="entry name" value="PROKAR_LIPOPROTEIN"/>
    <property type="match status" value="1"/>
</dbReference>
<evidence type="ECO:0000313" key="3">
    <source>
        <dbReference type="EMBL" id="TWE18738.1"/>
    </source>
</evidence>
<feature type="region of interest" description="Disordered" evidence="1">
    <location>
        <begin position="49"/>
        <end position="75"/>
    </location>
</feature>
<organism evidence="3 4">
    <name type="scientific">Kitasatospora atroaurantiaca</name>
    <dbReference type="NCBI Taxonomy" id="285545"/>
    <lineage>
        <taxon>Bacteria</taxon>
        <taxon>Bacillati</taxon>
        <taxon>Actinomycetota</taxon>
        <taxon>Actinomycetes</taxon>
        <taxon>Kitasatosporales</taxon>
        <taxon>Streptomycetaceae</taxon>
        <taxon>Kitasatospora</taxon>
    </lineage>
</organism>
<evidence type="ECO:0000313" key="4">
    <source>
        <dbReference type="Proteomes" id="UP000318416"/>
    </source>
</evidence>
<feature type="chain" id="PRO_5039040859" evidence="2">
    <location>
        <begin position="33"/>
        <end position="139"/>
    </location>
</feature>
<keyword evidence="2" id="KW-0732">Signal</keyword>
<comment type="caution">
    <text evidence="3">The sequence shown here is derived from an EMBL/GenBank/DDBJ whole genome shotgun (WGS) entry which is preliminary data.</text>
</comment>
<dbReference type="AlphaFoldDB" id="A0A561ET09"/>
<gene>
    <name evidence="3" type="ORF">FB465_3826</name>
</gene>